<organism evidence="1 2">
    <name type="scientific">Lachnoanaerobaculum saburreum DSM 3986</name>
    <dbReference type="NCBI Taxonomy" id="887325"/>
    <lineage>
        <taxon>Bacteria</taxon>
        <taxon>Bacillati</taxon>
        <taxon>Bacillota</taxon>
        <taxon>Clostridia</taxon>
        <taxon>Lachnospirales</taxon>
        <taxon>Lachnospiraceae</taxon>
        <taxon>Lachnoanaerobaculum</taxon>
    </lineage>
</organism>
<protein>
    <submittedName>
        <fullName evidence="1">Uncharacterized protein</fullName>
    </submittedName>
</protein>
<evidence type="ECO:0000313" key="1">
    <source>
        <dbReference type="EMBL" id="EFU75606.1"/>
    </source>
</evidence>
<dbReference type="HOGENOM" id="CLU_1756552_0_0_9"/>
<evidence type="ECO:0000313" key="2">
    <source>
        <dbReference type="Proteomes" id="UP000003434"/>
    </source>
</evidence>
<sequence>MKKVIFFIACFVLVILYLYVNKNNRPVYEFEVKYIESNLQIDGDISNYDSLRDKLTDGEINEIQSLGFSPQELSGMYTSLKECNEDDFIIELANKNFDKAFLKVPKKKETKEFIAEYILRLSMADNDNFEKALNSIIRPVMREDLKSC</sequence>
<dbReference type="Proteomes" id="UP000003434">
    <property type="component" value="Unassembled WGS sequence"/>
</dbReference>
<accession>E6LR85</accession>
<name>E6LR85_9FIRM</name>
<proteinExistence type="predicted"/>
<gene>
    <name evidence="1" type="ORF">HMPREF0381_2470</name>
</gene>
<dbReference type="EMBL" id="AEPW01000096">
    <property type="protein sequence ID" value="EFU75606.1"/>
    <property type="molecule type" value="Genomic_DNA"/>
</dbReference>
<reference evidence="1 2" key="1">
    <citation type="submission" date="2010-12" db="EMBL/GenBank/DDBJ databases">
        <authorList>
            <person name="Muzny D."/>
            <person name="Qin X."/>
            <person name="Deng J."/>
            <person name="Jiang H."/>
            <person name="Liu Y."/>
            <person name="Qu J."/>
            <person name="Song X.-Z."/>
            <person name="Zhang L."/>
            <person name="Thornton R."/>
            <person name="Coyle M."/>
            <person name="Francisco L."/>
            <person name="Jackson L."/>
            <person name="Javaid M."/>
            <person name="Korchina V."/>
            <person name="Kovar C."/>
            <person name="Mata R."/>
            <person name="Mathew T."/>
            <person name="Ngo R."/>
            <person name="Nguyen L."/>
            <person name="Nguyen N."/>
            <person name="Okwuonu G."/>
            <person name="Ongeri F."/>
            <person name="Pham C."/>
            <person name="Simmons D."/>
            <person name="Wilczek-Boney K."/>
            <person name="Hale W."/>
            <person name="Jakkamsetti A."/>
            <person name="Pham P."/>
            <person name="Ruth R."/>
            <person name="San Lucas F."/>
            <person name="Warren J."/>
            <person name="Zhang J."/>
            <person name="Zhao Z."/>
            <person name="Zhou C."/>
            <person name="Zhu D."/>
            <person name="Lee S."/>
            <person name="Bess C."/>
            <person name="Blankenburg K."/>
            <person name="Forbes L."/>
            <person name="Fu Q."/>
            <person name="Gubbala S."/>
            <person name="Hirani K."/>
            <person name="Jayaseelan J.C."/>
            <person name="Lara F."/>
            <person name="Munidasa M."/>
            <person name="Palculict T."/>
            <person name="Patil S."/>
            <person name="Pu L.-L."/>
            <person name="Saada N."/>
            <person name="Tang L."/>
            <person name="Weissenberger G."/>
            <person name="Zhu Y."/>
            <person name="Hemphill L."/>
            <person name="Shang Y."/>
            <person name="Youmans B."/>
            <person name="Ayvaz T."/>
            <person name="Ross M."/>
            <person name="Santibanez J."/>
            <person name="Aqrawi P."/>
            <person name="Gross S."/>
            <person name="Joshi V."/>
            <person name="Fowler G."/>
            <person name="Nazareth L."/>
            <person name="Reid J."/>
            <person name="Worley K."/>
            <person name="Petrosino J."/>
            <person name="Highlander S."/>
            <person name="Gibbs R."/>
        </authorList>
    </citation>
    <scope>NUCLEOTIDE SEQUENCE [LARGE SCALE GENOMIC DNA]</scope>
    <source>
        <strain evidence="1 2">DSM 3986</strain>
    </source>
</reference>
<dbReference type="AlphaFoldDB" id="E6LR85"/>
<comment type="caution">
    <text evidence="1">The sequence shown here is derived from an EMBL/GenBank/DDBJ whole genome shotgun (WGS) entry which is preliminary data.</text>
</comment>
<dbReference type="RefSeq" id="WP_008752231.1">
    <property type="nucleotide sequence ID" value="NZ_GL622296.1"/>
</dbReference>